<dbReference type="EMBL" id="NXGX01000001">
    <property type="protein sequence ID" value="PKR60099.1"/>
    <property type="molecule type" value="Genomic_DNA"/>
</dbReference>
<sequence>MTFQGMLTTLFIPQLIKNYINKQLDLSFHDVKSVSVRAYGDTFAGTVAAIIGKQYGYRSVSSIHTCHLTAPKTEAISIKHRLIRFFEYFLRRYTHKNIDFLAPVYSPAVDTIPIKYRKKTVLIPNSVGVRGCDTKRSYVRKSSFRLITVGRLIDGKSIFPILNAIKNCENLHLTVVGDGPNRFQVEQWIEEHNMSQRVTLIPRMQNIILIEQLKNFDAFIAFTLFAEVPKTVIEAGLVGLPIVLNEPLQGRPVEYKDASIVWCSGTPQSFRSVLIELASDEQKSALYGQRTKDAFKRIFDPATCNEKIYHLLTNEMEKTKTTIPDIKRPRQDE</sequence>
<evidence type="ECO:0000313" key="2">
    <source>
        <dbReference type="EMBL" id="PKR60099.1"/>
    </source>
</evidence>
<keyword evidence="3" id="KW-1185">Reference proteome</keyword>
<dbReference type="Gene3D" id="3.40.50.2000">
    <property type="entry name" value="Glycogen Phosphorylase B"/>
    <property type="match status" value="2"/>
</dbReference>
<dbReference type="Pfam" id="PF00534">
    <property type="entry name" value="Glycos_transf_1"/>
    <property type="match status" value="1"/>
</dbReference>
<dbReference type="InterPro" id="IPR001296">
    <property type="entry name" value="Glyco_trans_1"/>
</dbReference>
<evidence type="ECO:0000259" key="1">
    <source>
        <dbReference type="Pfam" id="PF00534"/>
    </source>
</evidence>
<dbReference type="AlphaFoldDB" id="A0A2N3LBD3"/>
<protein>
    <recommendedName>
        <fullName evidence="1">Glycosyl transferase family 1 domain-containing protein</fullName>
    </recommendedName>
</protein>
<feature type="domain" description="Glycosyl transferase family 1" evidence="1">
    <location>
        <begin position="141"/>
        <end position="292"/>
    </location>
</feature>
<dbReference type="Proteomes" id="UP000233332">
    <property type="component" value="Unassembled WGS sequence"/>
</dbReference>
<gene>
    <name evidence="2" type="ORF">COO92_01630</name>
</gene>
<organism evidence="2 3">
    <name type="scientific">Thalassospira lohafexi</name>
    <dbReference type="NCBI Taxonomy" id="744227"/>
    <lineage>
        <taxon>Bacteria</taxon>
        <taxon>Pseudomonadati</taxon>
        <taxon>Pseudomonadota</taxon>
        <taxon>Alphaproteobacteria</taxon>
        <taxon>Rhodospirillales</taxon>
        <taxon>Thalassospiraceae</taxon>
        <taxon>Thalassospira</taxon>
    </lineage>
</organism>
<dbReference type="InterPro" id="IPR050194">
    <property type="entry name" value="Glycosyltransferase_grp1"/>
</dbReference>
<comment type="caution">
    <text evidence="2">The sequence shown here is derived from an EMBL/GenBank/DDBJ whole genome shotgun (WGS) entry which is preliminary data.</text>
</comment>
<reference evidence="2 3" key="1">
    <citation type="submission" date="2017-09" db="EMBL/GenBank/DDBJ databases">
        <title>Biodiversity and function of Thalassospira species in the particle-attached aromatic-hydrocarbon-degrading consortia from the surface seawater of the China South Sea.</title>
        <authorList>
            <person name="Dong C."/>
            <person name="Lai Q."/>
            <person name="Shao Z."/>
        </authorList>
    </citation>
    <scope>NUCLEOTIDE SEQUENCE [LARGE SCALE GENOMIC DNA]</scope>
    <source>
        <strain evidence="2 3">139Z-12</strain>
    </source>
</reference>
<evidence type="ECO:0000313" key="3">
    <source>
        <dbReference type="Proteomes" id="UP000233332"/>
    </source>
</evidence>
<dbReference type="SUPFAM" id="SSF53756">
    <property type="entry name" value="UDP-Glycosyltransferase/glycogen phosphorylase"/>
    <property type="match status" value="1"/>
</dbReference>
<accession>A0A2N3LBD3</accession>
<dbReference type="GO" id="GO:0016757">
    <property type="term" value="F:glycosyltransferase activity"/>
    <property type="evidence" value="ECO:0007669"/>
    <property type="project" value="InterPro"/>
</dbReference>
<proteinExistence type="predicted"/>
<name>A0A2N3LBD3_9PROT</name>
<dbReference type="PANTHER" id="PTHR45947">
    <property type="entry name" value="SULFOQUINOVOSYL TRANSFERASE SQD2"/>
    <property type="match status" value="1"/>
</dbReference>
<dbReference type="PANTHER" id="PTHR45947:SF14">
    <property type="entry name" value="SLL1723 PROTEIN"/>
    <property type="match status" value="1"/>
</dbReference>